<keyword evidence="1" id="KW-0472">Membrane</keyword>
<protein>
    <recommendedName>
        <fullName evidence="4">DUF1772 domain-containing protein</fullName>
    </recommendedName>
</protein>
<evidence type="ECO:0000313" key="3">
    <source>
        <dbReference type="Proteomes" id="UP000642284"/>
    </source>
</evidence>
<evidence type="ECO:0000256" key="1">
    <source>
        <dbReference type="SAM" id="Phobius"/>
    </source>
</evidence>
<accession>A0ABR7SK15</accession>
<dbReference type="Proteomes" id="UP000642284">
    <property type="component" value="Unassembled WGS sequence"/>
</dbReference>
<feature type="transmembrane region" description="Helical" evidence="1">
    <location>
        <begin position="144"/>
        <end position="165"/>
    </location>
</feature>
<name>A0ABR7SK15_9ACTN</name>
<keyword evidence="3" id="KW-1185">Reference proteome</keyword>
<comment type="caution">
    <text evidence="2">The sequence shown here is derived from an EMBL/GenBank/DDBJ whole genome shotgun (WGS) entry which is preliminary data.</text>
</comment>
<keyword evidence="1" id="KW-0812">Transmembrane</keyword>
<reference evidence="2 3" key="1">
    <citation type="submission" date="2020-08" db="EMBL/GenBank/DDBJ databases">
        <title>Genemic of Streptomyces polyaspartic.</title>
        <authorList>
            <person name="Liu W."/>
        </authorList>
    </citation>
    <scope>NUCLEOTIDE SEQUENCE [LARGE SCALE GENOMIC DNA]</scope>
    <source>
        <strain evidence="2 3">TRM66268-LWL</strain>
    </source>
</reference>
<gene>
    <name evidence="2" type="ORF">H9Y04_19905</name>
</gene>
<evidence type="ECO:0000313" key="2">
    <source>
        <dbReference type="EMBL" id="MBC9714821.1"/>
    </source>
</evidence>
<keyword evidence="1" id="KW-1133">Transmembrane helix</keyword>
<dbReference type="EMBL" id="JACTVJ010000010">
    <property type="protein sequence ID" value="MBC9714821.1"/>
    <property type="molecule type" value="Genomic_DNA"/>
</dbReference>
<organism evidence="2 3">
    <name type="scientific">Streptomyces polyasparticus</name>
    <dbReference type="NCBI Taxonomy" id="2767826"/>
    <lineage>
        <taxon>Bacteria</taxon>
        <taxon>Bacillati</taxon>
        <taxon>Actinomycetota</taxon>
        <taxon>Actinomycetes</taxon>
        <taxon>Kitasatosporales</taxon>
        <taxon>Streptomycetaceae</taxon>
        <taxon>Streptomyces</taxon>
    </lineage>
</organism>
<evidence type="ECO:0008006" key="4">
    <source>
        <dbReference type="Google" id="ProtNLM"/>
    </source>
</evidence>
<proteinExistence type="predicted"/>
<dbReference type="RefSeq" id="WP_187815284.1">
    <property type="nucleotide sequence ID" value="NZ_JACTVJ010000010.1"/>
</dbReference>
<sequence>MRERLAVPLRSLQPLSLPLLALLTTLTAFGAGLTLMTHMHHRALRFIEPGAMESFDSGYELLSDVTVIPVGVFGLVCTLALLVLRPPGVPRWMLATTAALQLSVFVTRIWMWGAWAEEVREAGSVRLADGTLHPSYTQYMDTNWIRIALIASYAALALTMTVLAARRARTSGAARGAVPAVV</sequence>
<feature type="transmembrane region" description="Helical" evidence="1">
    <location>
        <begin position="65"/>
        <end position="84"/>
    </location>
</feature>